<dbReference type="Proteomes" id="UP000006727">
    <property type="component" value="Chromosome 8"/>
</dbReference>
<dbReference type="Gene3D" id="3.40.50.1820">
    <property type="entry name" value="alpha/beta hydrolase"/>
    <property type="match status" value="1"/>
</dbReference>
<dbReference type="Gramene" id="Pp3c8_18240V3.1">
    <property type="protein sequence ID" value="Pp3c8_18240V3.1"/>
    <property type="gene ID" value="Pp3c8_18240"/>
</dbReference>
<dbReference type="EMBL" id="ABEU02000008">
    <property type="protein sequence ID" value="PNR49854.1"/>
    <property type="molecule type" value="Genomic_DNA"/>
</dbReference>
<sequence length="326" mass="37807">MGSACTGFTLTDLRLSILTKKYEYWGLRSEFIQLDNGATKMHCWTPMPMSEAGVWSIPNSKPHLVLLQGFAPNGMLFWENQVPKLSKDFNVFVPDLVFLGRSVTSCKERWTESFQAECIMKMLQFLGLQEDVNFVGSGYGGLVAFRIAQFYPKFVNKVVFTNTGICMAPNDYDALLVRHRLQHISHLFIPESVEEFKFAMASAPHWKPWLPKFVYEDMFEVLYKDHQQERRQLLDDLTIETGKDLPRLAHDKKFLILWGEHDEVFKPELANKLQRHLGKRAKVIVMNKCGHSPQIQRPTEFNRKVRDFLLDKHDSHTNRSQVKPTA</sequence>
<dbReference type="KEGG" id="ppp:112286092"/>
<dbReference type="InterPro" id="IPR029058">
    <property type="entry name" value="AB_hydrolase_fold"/>
</dbReference>
<evidence type="ECO:0000313" key="4">
    <source>
        <dbReference type="Proteomes" id="UP000006727"/>
    </source>
</evidence>
<proteinExistence type="predicted"/>
<evidence type="ECO:0000259" key="1">
    <source>
        <dbReference type="Pfam" id="PF00561"/>
    </source>
</evidence>
<dbReference type="SUPFAM" id="SSF53474">
    <property type="entry name" value="alpha/beta-Hydrolases"/>
    <property type="match status" value="1"/>
</dbReference>
<dbReference type="Gramene" id="Pp3c8_18240V3.4">
    <property type="protein sequence ID" value="Pp3c8_18240V3.4"/>
    <property type="gene ID" value="Pp3c8_18240"/>
</dbReference>
<dbReference type="GeneID" id="112286092"/>
<dbReference type="OrthoDB" id="6431331at2759"/>
<dbReference type="RefSeq" id="XP_024383425.1">
    <property type="nucleotide sequence ID" value="XM_024527657.2"/>
</dbReference>
<dbReference type="AlphaFoldDB" id="A0A2K1K7V0"/>
<dbReference type="PRINTS" id="PR00111">
    <property type="entry name" value="ABHYDROLASE"/>
</dbReference>
<dbReference type="PANTHER" id="PTHR43139">
    <property type="entry name" value="SI:DKEY-122A22.2"/>
    <property type="match status" value="1"/>
</dbReference>
<protein>
    <recommendedName>
        <fullName evidence="1">AB hydrolase-1 domain-containing protein</fullName>
    </recommendedName>
</protein>
<dbReference type="PaxDb" id="3218-PP1S212_81V6.1"/>
<keyword evidence="4" id="KW-1185">Reference proteome</keyword>
<organism evidence="2">
    <name type="scientific">Physcomitrium patens</name>
    <name type="common">Spreading-leaved earth moss</name>
    <name type="synonym">Physcomitrella patens</name>
    <dbReference type="NCBI Taxonomy" id="3218"/>
    <lineage>
        <taxon>Eukaryota</taxon>
        <taxon>Viridiplantae</taxon>
        <taxon>Streptophyta</taxon>
        <taxon>Embryophyta</taxon>
        <taxon>Bryophyta</taxon>
        <taxon>Bryophytina</taxon>
        <taxon>Bryopsida</taxon>
        <taxon>Funariidae</taxon>
        <taxon>Funariales</taxon>
        <taxon>Funariaceae</taxon>
        <taxon>Physcomitrium</taxon>
    </lineage>
</organism>
<gene>
    <name evidence="3" type="primary">LOC112286092</name>
    <name evidence="2" type="ORF">PHYPA_011750</name>
</gene>
<evidence type="ECO:0000313" key="2">
    <source>
        <dbReference type="EMBL" id="PNR49854.1"/>
    </source>
</evidence>
<reference evidence="2 4" key="1">
    <citation type="journal article" date="2008" name="Science">
        <title>The Physcomitrella genome reveals evolutionary insights into the conquest of land by plants.</title>
        <authorList>
            <person name="Rensing S."/>
            <person name="Lang D."/>
            <person name="Zimmer A."/>
            <person name="Terry A."/>
            <person name="Salamov A."/>
            <person name="Shapiro H."/>
            <person name="Nishiyama T."/>
            <person name="Perroud P.-F."/>
            <person name="Lindquist E."/>
            <person name="Kamisugi Y."/>
            <person name="Tanahashi T."/>
            <person name="Sakakibara K."/>
            <person name="Fujita T."/>
            <person name="Oishi K."/>
            <person name="Shin-I T."/>
            <person name="Kuroki Y."/>
            <person name="Toyoda A."/>
            <person name="Suzuki Y."/>
            <person name="Hashimoto A."/>
            <person name="Yamaguchi K."/>
            <person name="Sugano A."/>
            <person name="Kohara Y."/>
            <person name="Fujiyama A."/>
            <person name="Anterola A."/>
            <person name="Aoki S."/>
            <person name="Ashton N."/>
            <person name="Barbazuk W.B."/>
            <person name="Barker E."/>
            <person name="Bennetzen J."/>
            <person name="Bezanilla M."/>
            <person name="Blankenship R."/>
            <person name="Cho S.H."/>
            <person name="Dutcher S."/>
            <person name="Estelle M."/>
            <person name="Fawcett J.A."/>
            <person name="Gundlach H."/>
            <person name="Hanada K."/>
            <person name="Heyl A."/>
            <person name="Hicks K.A."/>
            <person name="Hugh J."/>
            <person name="Lohr M."/>
            <person name="Mayer K."/>
            <person name="Melkozernov A."/>
            <person name="Murata T."/>
            <person name="Nelson D."/>
            <person name="Pils B."/>
            <person name="Prigge M."/>
            <person name="Reiss B."/>
            <person name="Renner T."/>
            <person name="Rombauts S."/>
            <person name="Rushton P."/>
            <person name="Sanderfoot A."/>
            <person name="Schween G."/>
            <person name="Shiu S.-H."/>
            <person name="Stueber K."/>
            <person name="Theodoulou F.L."/>
            <person name="Tu H."/>
            <person name="Van de Peer Y."/>
            <person name="Verrier P.J."/>
            <person name="Waters E."/>
            <person name="Wood A."/>
            <person name="Yang L."/>
            <person name="Cove D."/>
            <person name="Cuming A."/>
            <person name="Hasebe M."/>
            <person name="Lucas S."/>
            <person name="Mishler D.B."/>
            <person name="Reski R."/>
            <person name="Grigoriev I."/>
            <person name="Quatrano R.S."/>
            <person name="Boore J.L."/>
        </authorList>
    </citation>
    <scope>NUCLEOTIDE SEQUENCE [LARGE SCALE GENOMIC DNA]</scope>
    <source>
        <strain evidence="3 4">cv. Gransden 2004</strain>
    </source>
</reference>
<dbReference type="OMA" id="CKERWTE"/>
<dbReference type="InterPro" id="IPR000073">
    <property type="entry name" value="AB_hydrolase_1"/>
</dbReference>
<dbReference type="EnsemblPlants" id="Pp3c8_18240V3.4">
    <property type="protein sequence ID" value="Pp3c8_18240V3.4"/>
    <property type="gene ID" value="Pp3c8_18240"/>
</dbReference>
<reference evidence="2 4" key="2">
    <citation type="journal article" date="2018" name="Plant J.">
        <title>The Physcomitrella patens chromosome-scale assembly reveals moss genome structure and evolution.</title>
        <authorList>
            <person name="Lang D."/>
            <person name="Ullrich K.K."/>
            <person name="Murat F."/>
            <person name="Fuchs J."/>
            <person name="Jenkins J."/>
            <person name="Haas F.B."/>
            <person name="Piednoel M."/>
            <person name="Gundlach H."/>
            <person name="Van Bel M."/>
            <person name="Meyberg R."/>
            <person name="Vives C."/>
            <person name="Morata J."/>
            <person name="Symeonidi A."/>
            <person name="Hiss M."/>
            <person name="Muchero W."/>
            <person name="Kamisugi Y."/>
            <person name="Saleh O."/>
            <person name="Blanc G."/>
            <person name="Decker E.L."/>
            <person name="van Gessel N."/>
            <person name="Grimwood J."/>
            <person name="Hayes R.D."/>
            <person name="Graham S.W."/>
            <person name="Gunter L.E."/>
            <person name="McDaniel S.F."/>
            <person name="Hoernstein S.N.W."/>
            <person name="Larsson A."/>
            <person name="Li F.W."/>
            <person name="Perroud P.F."/>
            <person name="Phillips J."/>
            <person name="Ranjan P."/>
            <person name="Rokshar D.S."/>
            <person name="Rothfels C.J."/>
            <person name="Schneider L."/>
            <person name="Shu S."/>
            <person name="Stevenson D.W."/>
            <person name="Thummler F."/>
            <person name="Tillich M."/>
            <person name="Villarreal Aguilar J.C."/>
            <person name="Widiez T."/>
            <person name="Wong G.K."/>
            <person name="Wymore A."/>
            <person name="Zhang Y."/>
            <person name="Zimmer A.D."/>
            <person name="Quatrano R.S."/>
            <person name="Mayer K.F.X."/>
            <person name="Goodstein D."/>
            <person name="Casacuberta J.M."/>
            <person name="Vandepoele K."/>
            <person name="Reski R."/>
            <person name="Cuming A.C."/>
            <person name="Tuskan G.A."/>
            <person name="Maumus F."/>
            <person name="Salse J."/>
            <person name="Schmutz J."/>
            <person name="Rensing S.A."/>
        </authorList>
    </citation>
    <scope>NUCLEOTIDE SEQUENCE [LARGE SCALE GENOMIC DNA]</scope>
    <source>
        <strain evidence="3 4">cv. Gransden 2004</strain>
    </source>
</reference>
<evidence type="ECO:0000313" key="3">
    <source>
        <dbReference type="EnsemblPlants" id="Pp3c8_18240V3.1"/>
    </source>
</evidence>
<dbReference type="STRING" id="3218.A0A2K1K7V0"/>
<reference evidence="3" key="3">
    <citation type="submission" date="2020-12" db="UniProtKB">
        <authorList>
            <consortium name="EnsemblPlants"/>
        </authorList>
    </citation>
    <scope>IDENTIFICATION</scope>
</reference>
<dbReference type="EnsemblPlants" id="Pp3c8_18240V3.1">
    <property type="protein sequence ID" value="Pp3c8_18240V3.1"/>
    <property type="gene ID" value="Pp3c8_18240"/>
</dbReference>
<name>A0A2K1K7V0_PHYPA</name>
<feature type="domain" description="AB hydrolase-1" evidence="1">
    <location>
        <begin position="62"/>
        <end position="173"/>
    </location>
</feature>
<accession>A0A2K1K7V0</accession>
<dbReference type="InterPro" id="IPR052370">
    <property type="entry name" value="Meta-cleavage_hydrolase"/>
</dbReference>
<dbReference type="PANTHER" id="PTHR43139:SF52">
    <property type="entry name" value="SI:DKEY-122A22.2"/>
    <property type="match status" value="1"/>
</dbReference>
<dbReference type="FunCoup" id="A0A2K1K7V0">
    <property type="interactions" value="1021"/>
</dbReference>
<dbReference type="Pfam" id="PF00561">
    <property type="entry name" value="Abhydrolase_1"/>
    <property type="match status" value="1"/>
</dbReference>